<keyword evidence="5" id="KW-1278">Translocase</keyword>
<organism evidence="12">
    <name type="scientific">Ricasolia amplissima</name>
    <dbReference type="NCBI Taxonomy" id="209564"/>
    <lineage>
        <taxon>Eukaryota</taxon>
        <taxon>Fungi</taxon>
        <taxon>Dikarya</taxon>
        <taxon>Ascomycota</taxon>
        <taxon>Pezizomycotina</taxon>
        <taxon>Lecanoromycetes</taxon>
        <taxon>OSLEUM clade</taxon>
        <taxon>Lecanoromycetidae</taxon>
        <taxon>Peltigerales</taxon>
        <taxon>Peltigerineae</taxon>
        <taxon>Lobariaceae</taxon>
        <taxon>Ricasolia</taxon>
    </lineage>
</organism>
<dbReference type="GO" id="GO:0005743">
    <property type="term" value="C:mitochondrial inner membrane"/>
    <property type="evidence" value="ECO:0007669"/>
    <property type="project" value="UniProtKB-SubCell"/>
</dbReference>
<dbReference type="AlphaFoldDB" id="A0A286QTV7"/>
<dbReference type="EMBL" id="KY853549">
    <property type="protein sequence ID" value="ASL24569.1"/>
    <property type="molecule type" value="Genomic_DNA"/>
</dbReference>
<dbReference type="CDD" id="cd01665">
    <property type="entry name" value="Cyt_c_Oxidase_III"/>
    <property type="match status" value="1"/>
</dbReference>
<evidence type="ECO:0000256" key="2">
    <source>
        <dbReference type="ARBA" id="ARBA00010581"/>
    </source>
</evidence>
<dbReference type="GO" id="GO:0006123">
    <property type="term" value="P:mitochondrial electron transport, cytochrome c to oxygen"/>
    <property type="evidence" value="ECO:0007669"/>
    <property type="project" value="TreeGrafter"/>
</dbReference>
<feature type="transmembrane region" description="Helical" evidence="10">
    <location>
        <begin position="87"/>
        <end position="110"/>
    </location>
</feature>
<dbReference type="FunFam" id="1.20.120.80:FF:000002">
    <property type="entry name" value="Cytochrome c oxidase subunit 3"/>
    <property type="match status" value="1"/>
</dbReference>
<evidence type="ECO:0000259" key="11">
    <source>
        <dbReference type="PROSITE" id="PS50253"/>
    </source>
</evidence>
<evidence type="ECO:0000256" key="3">
    <source>
        <dbReference type="ARBA" id="ARBA00015944"/>
    </source>
</evidence>
<evidence type="ECO:0000256" key="5">
    <source>
        <dbReference type="ARBA" id="ARBA00022967"/>
    </source>
</evidence>
<sequence length="269" mass="30470">MKNIIRSHFISHPFHLVSPSQWPIFTSFAIFTLTTSGVLTIHGFTEAKPFFYIALLTLVSTMSLWFRDVISESTYQGFHTLAVQRGLNMGIALFIVSEALFFLAIFWTFFHSALSPNVEIGAKWPPMGVESINPYELPFLNTVILLSSGFTVTYAHHSIIKGNRNGALYGLVLSVLLAIYFTVLQGVEYTVSSFTISDSTYASCFYFGTGFHGLHVMIGTAFIAVGLWRVLAYHSTDNHHLGLESSLLYWHFVDIVWLLLFISIYYWKY</sequence>
<evidence type="ECO:0000256" key="8">
    <source>
        <dbReference type="ARBA" id="ARBA00049512"/>
    </source>
</evidence>
<feature type="transmembrane region" description="Helical" evidence="10">
    <location>
        <begin position="167"/>
        <end position="185"/>
    </location>
</feature>
<dbReference type="FunFam" id="1.10.287.70:FF:000082">
    <property type="entry name" value="Cytochrome c oxidase subunit 3"/>
    <property type="match status" value="1"/>
</dbReference>
<dbReference type="Gene3D" id="1.10.287.70">
    <property type="match status" value="1"/>
</dbReference>
<keyword evidence="7 10" id="KW-0472">Membrane</keyword>
<feature type="transmembrane region" description="Helical" evidence="10">
    <location>
        <begin position="50"/>
        <end position="66"/>
    </location>
</feature>
<comment type="function">
    <text evidence="9">Component of the cytochrome c oxidase, the last enzyme in the mitochondrial electron transport chain which drives oxidative phosphorylation. The respiratory chain contains 3 multisubunit complexes succinate dehydrogenase (complex II, CII), ubiquinol-cytochrome c oxidoreductase (cytochrome b-c1 complex, complex III, CIII) and cytochrome c oxidase (complex IV, CIV), that cooperate to transfer electrons derived from NADH and succinate to molecular oxygen, creating an electrochemical gradient over the inner membrane that drives transmembrane transport and the ATP synthase. Cytochrome c oxidase is the component of the respiratory chain that catalyzes the reduction of oxygen to water. Electrons originating from reduced cytochrome c in the intermembrane space (IMS) are transferred via the dinuclear copper A center (CU(A)) of subunit 2 and heme A of subunit 1 to the active site in subunit 1, a binuclear center (BNC) formed by heme A3 and copper B (CU(B)). The BNC reduces molecular oxygen to 2 water molecules using 4 electrons from cytochrome c in the IMS and 4 protons from the mitochondrial matrix.</text>
</comment>
<geneLocation type="mitochondrion" evidence="12"/>
<dbReference type="Gene3D" id="1.20.120.80">
    <property type="entry name" value="Cytochrome c oxidase, subunit III, four-helix bundle"/>
    <property type="match status" value="1"/>
</dbReference>
<dbReference type="PANTHER" id="PTHR11403">
    <property type="entry name" value="CYTOCHROME C OXIDASE SUBUNIT III"/>
    <property type="match status" value="1"/>
</dbReference>
<evidence type="ECO:0000256" key="6">
    <source>
        <dbReference type="ARBA" id="ARBA00022989"/>
    </source>
</evidence>
<evidence type="ECO:0000313" key="12">
    <source>
        <dbReference type="EMBL" id="ASL24569.1"/>
    </source>
</evidence>
<feature type="domain" description="Heme-copper oxidase subunit III family profile" evidence="11">
    <location>
        <begin position="10"/>
        <end position="269"/>
    </location>
</feature>
<reference evidence="12" key="1">
    <citation type="journal article" date="2017" name="Bryologist">
        <title>Complete mitogenome sequence of Ricasolia amplissima (Lobariaceae) reveals extensive mitochondrial DNA rearrangement within the Peltigerales (lichenized ascomycetes).</title>
        <authorList>
            <person name="Simon A."/>
            <person name="Liu Y."/>
            <person name="Serusiaux E."/>
            <person name="Goffinet B."/>
        </authorList>
    </citation>
    <scope>NUCLEOTIDE SEQUENCE</scope>
</reference>
<evidence type="ECO:0000256" key="10">
    <source>
        <dbReference type="SAM" id="Phobius"/>
    </source>
</evidence>
<dbReference type="RefSeq" id="YP_009424507.1">
    <property type="nucleotide sequence ID" value="NC_035826.1"/>
</dbReference>
<keyword evidence="4 9" id="KW-0812">Transmembrane</keyword>
<accession>A0A286QTV7</accession>
<dbReference type="InterPro" id="IPR024791">
    <property type="entry name" value="Cyt_c/ubiquinol_Oxase_su3"/>
</dbReference>
<dbReference type="Pfam" id="PF00510">
    <property type="entry name" value="COX3"/>
    <property type="match status" value="1"/>
</dbReference>
<dbReference type="PROSITE" id="PS50253">
    <property type="entry name" value="COX3"/>
    <property type="match status" value="1"/>
</dbReference>
<comment type="similarity">
    <text evidence="2 9">Belongs to the cytochrome c oxidase subunit 3 family.</text>
</comment>
<name>A0A286QTV7_9LECA</name>
<evidence type="ECO:0000256" key="9">
    <source>
        <dbReference type="RuleBase" id="RU003375"/>
    </source>
</evidence>
<dbReference type="PANTHER" id="PTHR11403:SF7">
    <property type="entry name" value="CYTOCHROME C OXIDASE SUBUNIT 3"/>
    <property type="match status" value="1"/>
</dbReference>
<dbReference type="InterPro" id="IPR033945">
    <property type="entry name" value="Cyt_c_oxase_su3_dom"/>
</dbReference>
<keyword evidence="9 12" id="KW-0496">Mitochondrion</keyword>
<dbReference type="InterPro" id="IPR013833">
    <property type="entry name" value="Cyt_c_oxidase_su3_a-hlx"/>
</dbReference>
<feature type="transmembrane region" description="Helical" evidence="10">
    <location>
        <begin position="205"/>
        <end position="228"/>
    </location>
</feature>
<comment type="subcellular location">
    <subcellularLocation>
        <location evidence="1">Mitochondrion inner membrane</location>
        <topology evidence="1">Multi-pass membrane protein</topology>
    </subcellularLocation>
</comment>
<comment type="catalytic activity">
    <reaction evidence="8">
        <text>4 Fe(II)-[cytochrome c] + O2 + 8 H(+)(in) = 4 Fe(III)-[cytochrome c] + 2 H2O + 4 H(+)(out)</text>
        <dbReference type="Rhea" id="RHEA:11436"/>
        <dbReference type="Rhea" id="RHEA-COMP:10350"/>
        <dbReference type="Rhea" id="RHEA-COMP:14399"/>
        <dbReference type="ChEBI" id="CHEBI:15377"/>
        <dbReference type="ChEBI" id="CHEBI:15378"/>
        <dbReference type="ChEBI" id="CHEBI:15379"/>
        <dbReference type="ChEBI" id="CHEBI:29033"/>
        <dbReference type="ChEBI" id="CHEBI:29034"/>
        <dbReference type="EC" id="7.1.1.9"/>
    </reaction>
    <physiologicalReaction direction="left-to-right" evidence="8">
        <dbReference type="Rhea" id="RHEA:11437"/>
    </physiologicalReaction>
</comment>
<evidence type="ECO:0000256" key="7">
    <source>
        <dbReference type="ARBA" id="ARBA00023136"/>
    </source>
</evidence>
<feature type="transmembrane region" description="Helical" evidence="10">
    <location>
        <begin position="248"/>
        <end position="267"/>
    </location>
</feature>
<dbReference type="GO" id="GO:0045277">
    <property type="term" value="C:respiratory chain complex IV"/>
    <property type="evidence" value="ECO:0007669"/>
    <property type="project" value="UniProtKB-ARBA"/>
</dbReference>
<dbReference type="InterPro" id="IPR035973">
    <property type="entry name" value="Cyt_c_oxidase_su3-like_sf"/>
</dbReference>
<dbReference type="SUPFAM" id="SSF81452">
    <property type="entry name" value="Cytochrome c oxidase subunit III-like"/>
    <property type="match status" value="1"/>
</dbReference>
<dbReference type="InterPro" id="IPR000298">
    <property type="entry name" value="Cyt_c_oxidase-like_su3"/>
</dbReference>
<proteinExistence type="inferred from homology"/>
<gene>
    <name evidence="12" type="primary">cox3</name>
    <name evidence="12" type="ORF">RiamM_p08</name>
</gene>
<keyword evidence="6 10" id="KW-1133">Transmembrane helix</keyword>
<evidence type="ECO:0000256" key="1">
    <source>
        <dbReference type="ARBA" id="ARBA00004448"/>
    </source>
</evidence>
<protein>
    <recommendedName>
        <fullName evidence="3 9">Cytochrome c oxidase subunit 3</fullName>
    </recommendedName>
</protein>
<dbReference type="GO" id="GO:0004129">
    <property type="term" value="F:cytochrome-c oxidase activity"/>
    <property type="evidence" value="ECO:0007669"/>
    <property type="project" value="UniProtKB-EC"/>
</dbReference>
<evidence type="ECO:0000256" key="4">
    <source>
        <dbReference type="ARBA" id="ARBA00022692"/>
    </source>
</evidence>
<feature type="transmembrane region" description="Helical" evidence="10">
    <location>
        <begin position="137"/>
        <end position="155"/>
    </location>
</feature>
<dbReference type="GeneID" id="33942416"/>
<feature type="transmembrane region" description="Helical" evidence="10">
    <location>
        <begin position="21"/>
        <end position="44"/>
    </location>
</feature>